<evidence type="ECO:0008006" key="4">
    <source>
        <dbReference type="Google" id="ProtNLM"/>
    </source>
</evidence>
<reference evidence="3" key="1">
    <citation type="journal article" date="2017" name="Proc. Natl. Acad. Sci. U.S.A.">
        <title>Simulation of Deepwater Horizon oil plume reveals substrate specialization within a complex community of hydrocarbon degraders.</title>
        <authorList>
            <person name="Hu P."/>
            <person name="Dubinsky E.A."/>
            <person name="Probst A.J."/>
            <person name="Wang J."/>
            <person name="Sieber C.M.K."/>
            <person name="Tom L.M."/>
            <person name="Gardinali P."/>
            <person name="Banfield J.F."/>
            <person name="Atlas R.M."/>
            <person name="Andersen G.L."/>
        </authorList>
    </citation>
    <scope>NUCLEOTIDE SEQUENCE [LARGE SCALE GENOMIC DNA]</scope>
</reference>
<name>A0A1Y5EMA4_COLPS</name>
<evidence type="ECO:0000256" key="1">
    <source>
        <dbReference type="SAM" id="MobiDB-lite"/>
    </source>
</evidence>
<evidence type="ECO:0000313" key="2">
    <source>
        <dbReference type="EMBL" id="OUR83843.1"/>
    </source>
</evidence>
<dbReference type="Proteomes" id="UP000243053">
    <property type="component" value="Unassembled WGS sequence"/>
</dbReference>
<proteinExistence type="predicted"/>
<accession>A0A1Y5EMA4</accession>
<feature type="region of interest" description="Disordered" evidence="1">
    <location>
        <begin position="54"/>
        <end position="77"/>
    </location>
</feature>
<sequence>MTDKRKIIDAKADSDGNISAVKLAGNSTFTSIDIAKRMTRNGQVDAVYVAATSKTKDHLRQPRNKSQRDNLDYMAGQ</sequence>
<dbReference type="EMBL" id="MAAF01000025">
    <property type="protein sequence ID" value="OUR83843.1"/>
    <property type="molecule type" value="Genomic_DNA"/>
</dbReference>
<dbReference type="AlphaFoldDB" id="A0A1Y5EMA4"/>
<dbReference type="Pfam" id="PF13031">
    <property type="entry name" value="DUF3892"/>
    <property type="match status" value="1"/>
</dbReference>
<organism evidence="2 3">
    <name type="scientific">Colwellia psychrerythraea</name>
    <name type="common">Vibrio psychroerythus</name>
    <dbReference type="NCBI Taxonomy" id="28229"/>
    <lineage>
        <taxon>Bacteria</taxon>
        <taxon>Pseudomonadati</taxon>
        <taxon>Pseudomonadota</taxon>
        <taxon>Gammaproteobacteria</taxon>
        <taxon>Alteromonadales</taxon>
        <taxon>Colwelliaceae</taxon>
        <taxon>Colwellia</taxon>
    </lineage>
</organism>
<feature type="compositionally biased region" description="Basic and acidic residues" evidence="1">
    <location>
        <begin position="54"/>
        <end position="71"/>
    </location>
</feature>
<comment type="caution">
    <text evidence="2">The sequence shown here is derived from an EMBL/GenBank/DDBJ whole genome shotgun (WGS) entry which is preliminary data.</text>
</comment>
<gene>
    <name evidence="2" type="ORF">A9Q75_04260</name>
</gene>
<protein>
    <recommendedName>
        <fullName evidence="4">DUF3892 domain-containing protein</fullName>
    </recommendedName>
</protein>
<dbReference type="InterPro" id="IPR024997">
    <property type="entry name" value="DUF3892"/>
</dbReference>
<evidence type="ECO:0000313" key="3">
    <source>
        <dbReference type="Proteomes" id="UP000243053"/>
    </source>
</evidence>